<accession>A0AAD6LZR5</accession>
<sequence length="113" mass="13451">MSYLLLGKSTFVKREVFFVPDQKTRFYFCQCLIETLGKRRYLRENPQELLHFEADLPTIGCRTYGHVLVTYWANDDNVRKALHVREGSIEEWKRCNYINYLILKKLRAASSII</sequence>
<dbReference type="GO" id="GO:0004185">
    <property type="term" value="F:serine-type carboxypeptidase activity"/>
    <property type="evidence" value="ECO:0007669"/>
    <property type="project" value="InterPro"/>
</dbReference>
<protein>
    <submittedName>
        <fullName evidence="2">Uncharacterized protein</fullName>
    </submittedName>
</protein>
<proteinExistence type="inferred from homology"/>
<dbReference type="Gene3D" id="3.40.50.1820">
    <property type="entry name" value="alpha/beta hydrolase"/>
    <property type="match status" value="1"/>
</dbReference>
<keyword evidence="3" id="KW-1185">Reference proteome</keyword>
<dbReference type="InterPro" id="IPR001563">
    <property type="entry name" value="Peptidase_S10"/>
</dbReference>
<evidence type="ECO:0000313" key="3">
    <source>
        <dbReference type="Proteomes" id="UP001164929"/>
    </source>
</evidence>
<dbReference type="Proteomes" id="UP001164929">
    <property type="component" value="Chromosome 13"/>
</dbReference>
<reference evidence="2" key="1">
    <citation type="journal article" date="2023" name="Mol. Ecol. Resour.">
        <title>Chromosome-level genome assembly of a triploid poplar Populus alba 'Berolinensis'.</title>
        <authorList>
            <person name="Chen S."/>
            <person name="Yu Y."/>
            <person name="Wang X."/>
            <person name="Wang S."/>
            <person name="Zhang T."/>
            <person name="Zhou Y."/>
            <person name="He R."/>
            <person name="Meng N."/>
            <person name="Wang Y."/>
            <person name="Liu W."/>
            <person name="Liu Z."/>
            <person name="Liu J."/>
            <person name="Guo Q."/>
            <person name="Huang H."/>
            <person name="Sederoff R.R."/>
            <person name="Wang G."/>
            <person name="Qu G."/>
            <person name="Chen S."/>
        </authorList>
    </citation>
    <scope>NUCLEOTIDE SEQUENCE</scope>
    <source>
        <strain evidence="2">SC-2020</strain>
    </source>
</reference>
<organism evidence="2 3">
    <name type="scientific">Populus alba x Populus x berolinensis</name>
    <dbReference type="NCBI Taxonomy" id="444605"/>
    <lineage>
        <taxon>Eukaryota</taxon>
        <taxon>Viridiplantae</taxon>
        <taxon>Streptophyta</taxon>
        <taxon>Embryophyta</taxon>
        <taxon>Tracheophyta</taxon>
        <taxon>Spermatophyta</taxon>
        <taxon>Magnoliopsida</taxon>
        <taxon>eudicotyledons</taxon>
        <taxon>Gunneridae</taxon>
        <taxon>Pentapetalae</taxon>
        <taxon>rosids</taxon>
        <taxon>fabids</taxon>
        <taxon>Malpighiales</taxon>
        <taxon>Salicaceae</taxon>
        <taxon>Saliceae</taxon>
        <taxon>Populus</taxon>
    </lineage>
</organism>
<dbReference type="Pfam" id="PF00450">
    <property type="entry name" value="Peptidase_S10"/>
    <property type="match status" value="1"/>
</dbReference>
<gene>
    <name evidence="2" type="ORF">NC653_031512</name>
</gene>
<dbReference type="InterPro" id="IPR029058">
    <property type="entry name" value="AB_hydrolase_fold"/>
</dbReference>
<evidence type="ECO:0000313" key="2">
    <source>
        <dbReference type="EMBL" id="KAJ6975704.1"/>
    </source>
</evidence>
<name>A0AAD6LZR5_9ROSI</name>
<dbReference type="AlphaFoldDB" id="A0AAD6LZR5"/>
<evidence type="ECO:0000256" key="1">
    <source>
        <dbReference type="ARBA" id="ARBA00009431"/>
    </source>
</evidence>
<comment type="similarity">
    <text evidence="1">Belongs to the peptidase S10 family.</text>
</comment>
<dbReference type="EMBL" id="JAQIZT010000013">
    <property type="protein sequence ID" value="KAJ6975704.1"/>
    <property type="molecule type" value="Genomic_DNA"/>
</dbReference>
<dbReference type="GO" id="GO:0006508">
    <property type="term" value="P:proteolysis"/>
    <property type="evidence" value="ECO:0007669"/>
    <property type="project" value="InterPro"/>
</dbReference>
<comment type="caution">
    <text evidence="2">The sequence shown here is derived from an EMBL/GenBank/DDBJ whole genome shotgun (WGS) entry which is preliminary data.</text>
</comment>